<comment type="caution">
    <text evidence="3">The sequence shown here is derived from an EMBL/GenBank/DDBJ whole genome shotgun (WGS) entry which is preliminary data.</text>
</comment>
<dbReference type="Gene3D" id="1.10.10.10">
    <property type="entry name" value="Winged helix-like DNA-binding domain superfamily/Winged helix DNA-binding domain"/>
    <property type="match status" value="1"/>
</dbReference>
<dbReference type="InterPro" id="IPR043129">
    <property type="entry name" value="ATPase_NBD"/>
</dbReference>
<evidence type="ECO:0000256" key="2">
    <source>
        <dbReference type="SAM" id="MobiDB-lite"/>
    </source>
</evidence>
<dbReference type="GO" id="GO:0016301">
    <property type="term" value="F:kinase activity"/>
    <property type="evidence" value="ECO:0007669"/>
    <property type="project" value="UniProtKB-KW"/>
</dbReference>
<keyword evidence="3" id="KW-0808">Transferase</keyword>
<dbReference type="SUPFAM" id="SSF53067">
    <property type="entry name" value="Actin-like ATPase domain"/>
    <property type="match status" value="1"/>
</dbReference>
<keyword evidence="4" id="KW-1185">Reference proteome</keyword>
<proteinExistence type="inferred from homology"/>
<dbReference type="SUPFAM" id="SSF46785">
    <property type="entry name" value="Winged helix' DNA-binding domain"/>
    <property type="match status" value="1"/>
</dbReference>
<name>A0A2M9C0G0_9MICO</name>
<dbReference type="Proteomes" id="UP000230161">
    <property type="component" value="Unassembled WGS sequence"/>
</dbReference>
<gene>
    <name evidence="3" type="ORF">CLV54_1504</name>
</gene>
<reference evidence="3 4" key="1">
    <citation type="submission" date="2017-11" db="EMBL/GenBank/DDBJ databases">
        <title>Genomic Encyclopedia of Archaeal and Bacterial Type Strains, Phase II (KMG-II): From Individual Species to Whole Genera.</title>
        <authorList>
            <person name="Goeker M."/>
        </authorList>
    </citation>
    <scope>NUCLEOTIDE SEQUENCE [LARGE SCALE GENOMIC DNA]</scope>
    <source>
        <strain evidence="3 4">DSM 25625</strain>
    </source>
</reference>
<protein>
    <submittedName>
        <fullName evidence="3">Putative NBD/HSP70 family sugar kinase</fullName>
    </submittedName>
</protein>
<evidence type="ECO:0000313" key="3">
    <source>
        <dbReference type="EMBL" id="PJJ63828.1"/>
    </source>
</evidence>
<accession>A0A2M9C0G0</accession>
<evidence type="ECO:0000313" key="4">
    <source>
        <dbReference type="Proteomes" id="UP000230161"/>
    </source>
</evidence>
<dbReference type="Pfam" id="PF00480">
    <property type="entry name" value="ROK"/>
    <property type="match status" value="1"/>
</dbReference>
<organism evidence="3 4">
    <name type="scientific">Compostimonas suwonensis</name>
    <dbReference type="NCBI Taxonomy" id="1048394"/>
    <lineage>
        <taxon>Bacteria</taxon>
        <taxon>Bacillati</taxon>
        <taxon>Actinomycetota</taxon>
        <taxon>Actinomycetes</taxon>
        <taxon>Micrococcales</taxon>
        <taxon>Microbacteriaceae</taxon>
        <taxon>Compostimonas</taxon>
    </lineage>
</organism>
<feature type="compositionally biased region" description="Low complexity" evidence="2">
    <location>
        <begin position="10"/>
        <end position="23"/>
    </location>
</feature>
<sequence length="410" mass="42610">MYSDDMVTISPMPTSPATSASSPGDLFQLIRQGTARSRSELSKVTGLAPSTVSLKVEDLLRGGLVIESGVSGRGGRTARRLSVNAAEGFVVSLDLGASHVRVAVADLAGLILADRLCSTDVIDEDPGVTVSGLWRTIQGIVDDTDLELTKMVALAVGVPAPVRQPEGRIVSPAFMPAWNNATLSTLFATMTDVPVIVENDANLYAIAECPAEVEPESAHLLAIKLGTRIGCGIISGGKLHRGFSGAAGEISHTQAKGQAAILCSCNVVNCLESVASGGALLARLRADGLTVGSTQELVQMGEHGDARAVQVLREAGSEIGAALSSFVNFFNPRELVLGGTMCYSAPLTAAIRAELFRTCLPLMTENLDVRTSRPETGLGSAGGLRLALDTALQPERVNALLSEAEAVHSA</sequence>
<dbReference type="AlphaFoldDB" id="A0A2M9C0G0"/>
<dbReference type="InterPro" id="IPR036390">
    <property type="entry name" value="WH_DNA-bd_sf"/>
</dbReference>
<dbReference type="InterPro" id="IPR036388">
    <property type="entry name" value="WH-like_DNA-bd_sf"/>
</dbReference>
<keyword evidence="3" id="KW-0418">Kinase</keyword>
<dbReference type="PANTHER" id="PTHR18964">
    <property type="entry name" value="ROK (REPRESSOR, ORF, KINASE) FAMILY"/>
    <property type="match status" value="1"/>
</dbReference>
<dbReference type="Gene3D" id="3.30.420.40">
    <property type="match status" value="2"/>
</dbReference>
<dbReference type="InterPro" id="IPR000600">
    <property type="entry name" value="ROK"/>
</dbReference>
<evidence type="ECO:0000256" key="1">
    <source>
        <dbReference type="ARBA" id="ARBA00006479"/>
    </source>
</evidence>
<dbReference type="EMBL" id="PGFB01000002">
    <property type="protein sequence ID" value="PJJ63828.1"/>
    <property type="molecule type" value="Genomic_DNA"/>
</dbReference>
<dbReference type="PANTHER" id="PTHR18964:SF173">
    <property type="entry name" value="GLUCOKINASE"/>
    <property type="match status" value="1"/>
</dbReference>
<comment type="similarity">
    <text evidence="1">Belongs to the ROK (NagC/XylR) family.</text>
</comment>
<feature type="region of interest" description="Disordered" evidence="2">
    <location>
        <begin position="1"/>
        <end position="23"/>
    </location>
</feature>